<evidence type="ECO:0000256" key="4">
    <source>
        <dbReference type="ARBA" id="ARBA00022490"/>
    </source>
</evidence>
<reference evidence="6" key="3">
    <citation type="submission" date="2025-09" db="UniProtKB">
        <authorList>
            <consortium name="Ensembl"/>
        </authorList>
    </citation>
    <scope>IDENTIFICATION</scope>
</reference>
<dbReference type="Pfam" id="PF14799">
    <property type="entry name" value="FAM195"/>
    <property type="match status" value="1"/>
</dbReference>
<dbReference type="GeneTree" id="ENSGT00940000178042"/>
<dbReference type="AlphaFoldDB" id="A0A4W5QZT5"/>
<comment type="subcellular location">
    <subcellularLocation>
        <location evidence="2">Cytoplasm</location>
        <location evidence="2">Stress granule</location>
    </subcellularLocation>
    <subcellularLocation>
        <location evidence="1">Nucleus</location>
    </subcellularLocation>
</comment>
<dbReference type="STRING" id="62062.ENSHHUP00000081822"/>
<reference evidence="7" key="1">
    <citation type="submission" date="2018-06" db="EMBL/GenBank/DDBJ databases">
        <title>Genome assembly of Danube salmon.</title>
        <authorList>
            <person name="Macqueen D.J."/>
            <person name="Gundappa M.K."/>
        </authorList>
    </citation>
    <scope>NUCLEOTIDE SEQUENCE [LARGE SCALE GENOMIC DNA]</scope>
</reference>
<evidence type="ECO:0000256" key="5">
    <source>
        <dbReference type="ARBA" id="ARBA00023242"/>
    </source>
</evidence>
<protein>
    <recommendedName>
        <fullName evidence="8">MAPK regulated corepressor interacting protein 2</fullName>
    </recommendedName>
</protein>
<evidence type="ECO:0008006" key="8">
    <source>
        <dbReference type="Google" id="ProtNLM"/>
    </source>
</evidence>
<sequence>MYPGCVCVFLLQAGRKAACIQVVSVFLLQPGRKAACIQVVSVCSCCRLAGRLHVSRLCLCSCCSLAGRLHVSRLCLCVPVAAWQEVVQQAGEGGASDVIGSASAQGPVQYSETKPSPNSAMKNFVPIDLDEWWAQRFLANIDNLS</sequence>
<comment type="similarity">
    <text evidence="3">Belongs to the MCRIP family.</text>
</comment>
<dbReference type="InterPro" id="IPR029428">
    <property type="entry name" value="MCRIP"/>
</dbReference>
<evidence type="ECO:0000313" key="6">
    <source>
        <dbReference type="Ensembl" id="ENSHHUP00000081822.1"/>
    </source>
</evidence>
<organism evidence="6 7">
    <name type="scientific">Hucho hucho</name>
    <name type="common">huchen</name>
    <dbReference type="NCBI Taxonomy" id="62062"/>
    <lineage>
        <taxon>Eukaryota</taxon>
        <taxon>Metazoa</taxon>
        <taxon>Chordata</taxon>
        <taxon>Craniata</taxon>
        <taxon>Vertebrata</taxon>
        <taxon>Euteleostomi</taxon>
        <taxon>Actinopterygii</taxon>
        <taxon>Neopterygii</taxon>
        <taxon>Teleostei</taxon>
        <taxon>Protacanthopterygii</taxon>
        <taxon>Salmoniformes</taxon>
        <taxon>Salmonidae</taxon>
        <taxon>Salmoninae</taxon>
        <taxon>Hucho</taxon>
    </lineage>
</organism>
<reference evidence="6" key="2">
    <citation type="submission" date="2025-08" db="UniProtKB">
        <authorList>
            <consortium name="Ensembl"/>
        </authorList>
    </citation>
    <scope>IDENTIFICATION</scope>
</reference>
<evidence type="ECO:0000256" key="1">
    <source>
        <dbReference type="ARBA" id="ARBA00004123"/>
    </source>
</evidence>
<proteinExistence type="inferred from homology"/>
<dbReference type="GO" id="GO:0010494">
    <property type="term" value="C:cytoplasmic stress granule"/>
    <property type="evidence" value="ECO:0007669"/>
    <property type="project" value="UniProtKB-SubCell"/>
</dbReference>
<keyword evidence="4" id="KW-0963">Cytoplasm</keyword>
<keyword evidence="7" id="KW-1185">Reference proteome</keyword>
<evidence type="ECO:0000256" key="2">
    <source>
        <dbReference type="ARBA" id="ARBA00004210"/>
    </source>
</evidence>
<keyword evidence="5" id="KW-0539">Nucleus</keyword>
<accession>A0A4W5QZT5</accession>
<dbReference type="Ensembl" id="ENSHHUT00000084419.1">
    <property type="protein sequence ID" value="ENSHHUP00000081822.1"/>
    <property type="gene ID" value="ENSHHUG00000047564.1"/>
</dbReference>
<evidence type="ECO:0000313" key="7">
    <source>
        <dbReference type="Proteomes" id="UP000314982"/>
    </source>
</evidence>
<dbReference type="GO" id="GO:0005634">
    <property type="term" value="C:nucleus"/>
    <property type="evidence" value="ECO:0007669"/>
    <property type="project" value="UniProtKB-SubCell"/>
</dbReference>
<name>A0A4W5QZT5_9TELE</name>
<dbReference type="Proteomes" id="UP000314982">
    <property type="component" value="Unassembled WGS sequence"/>
</dbReference>
<evidence type="ECO:0000256" key="3">
    <source>
        <dbReference type="ARBA" id="ARBA00010821"/>
    </source>
</evidence>